<dbReference type="InterPro" id="IPR010753">
    <property type="entry name" value="DUF1330"/>
</dbReference>
<evidence type="ECO:0000313" key="3">
    <source>
        <dbReference type="Proteomes" id="UP001183607"/>
    </source>
</evidence>
<name>A0ABD5E7R1_9ACTN</name>
<gene>
    <name evidence="2" type="ORF">RM574_18370</name>
</gene>
<dbReference type="Proteomes" id="UP001183607">
    <property type="component" value="Unassembled WGS sequence"/>
</dbReference>
<evidence type="ECO:0000313" key="2">
    <source>
        <dbReference type="EMBL" id="MDT0417454.1"/>
    </source>
</evidence>
<dbReference type="InterPro" id="IPR011008">
    <property type="entry name" value="Dimeric_a/b-barrel"/>
</dbReference>
<dbReference type="Gene3D" id="3.30.70.100">
    <property type="match status" value="1"/>
</dbReference>
<protein>
    <submittedName>
        <fullName evidence="2">DUF1330 domain-containing protein</fullName>
    </submittedName>
</protein>
<feature type="domain" description="DUF1330" evidence="1">
    <location>
        <begin position="19"/>
        <end position="111"/>
    </location>
</feature>
<organism evidence="2 3">
    <name type="scientific">Streptomyces evansiae</name>
    <dbReference type="NCBI Taxonomy" id="3075535"/>
    <lineage>
        <taxon>Bacteria</taxon>
        <taxon>Bacillati</taxon>
        <taxon>Actinomycetota</taxon>
        <taxon>Actinomycetes</taxon>
        <taxon>Kitasatosporales</taxon>
        <taxon>Streptomycetaceae</taxon>
        <taxon>Streptomyces</taxon>
    </lineage>
</organism>
<dbReference type="SUPFAM" id="SSF54909">
    <property type="entry name" value="Dimeric alpha+beta barrel"/>
    <property type="match status" value="1"/>
</dbReference>
<comment type="caution">
    <text evidence="2">The sequence shown here is derived from an EMBL/GenBank/DDBJ whole genome shotgun (WGS) entry which is preliminary data.</text>
</comment>
<dbReference type="PANTHER" id="PTHR41521:SF4">
    <property type="entry name" value="BLR0684 PROTEIN"/>
    <property type="match status" value="1"/>
</dbReference>
<proteinExistence type="predicted"/>
<accession>A0ABD5E7R1</accession>
<dbReference type="Pfam" id="PF07045">
    <property type="entry name" value="DUF1330"/>
    <property type="match status" value="1"/>
</dbReference>
<evidence type="ECO:0000259" key="1">
    <source>
        <dbReference type="Pfam" id="PF07045"/>
    </source>
</evidence>
<dbReference type="AlphaFoldDB" id="A0ABD5E7R1"/>
<sequence length="136" mass="15316">MTHHTRTPRQDSGVDAPRAYMIGHLRNVEVCPDIAEYMERIDSTMAPYGGHFLVHGGRATVHEGSWDGDLVILEFPDLARAREWYDSPEYREILPLRTAHADSLILSVEGVREDYQAGEKAARLFPGRGAVADRTR</sequence>
<dbReference type="RefSeq" id="WP_093853112.1">
    <property type="nucleotide sequence ID" value="NZ_JAVRER010000028.1"/>
</dbReference>
<reference evidence="3" key="1">
    <citation type="submission" date="2023-07" db="EMBL/GenBank/DDBJ databases">
        <title>30 novel species of actinomycetes from the DSMZ collection.</title>
        <authorList>
            <person name="Nouioui I."/>
        </authorList>
    </citation>
    <scope>NUCLEOTIDE SEQUENCE [LARGE SCALE GENOMIC DNA]</scope>
    <source>
        <strain evidence="3">DSM 41982</strain>
    </source>
</reference>
<dbReference type="PANTHER" id="PTHR41521">
    <property type="match status" value="1"/>
</dbReference>
<dbReference type="EMBL" id="JAVRER010000028">
    <property type="protein sequence ID" value="MDT0417454.1"/>
    <property type="molecule type" value="Genomic_DNA"/>
</dbReference>